<reference evidence="1" key="2">
    <citation type="submission" date="2022-01" db="EMBL/GenBank/DDBJ databases">
        <authorList>
            <person name="Yamashiro T."/>
            <person name="Shiraishi A."/>
            <person name="Satake H."/>
            <person name="Nakayama K."/>
        </authorList>
    </citation>
    <scope>NUCLEOTIDE SEQUENCE</scope>
</reference>
<dbReference type="EMBL" id="BQNB010013998">
    <property type="protein sequence ID" value="GJT22792.1"/>
    <property type="molecule type" value="Genomic_DNA"/>
</dbReference>
<reference evidence="1" key="1">
    <citation type="journal article" date="2022" name="Int. J. Mol. Sci.">
        <title>Draft Genome of Tanacetum Coccineum: Genomic Comparison of Closely Related Tanacetum-Family Plants.</title>
        <authorList>
            <person name="Yamashiro T."/>
            <person name="Shiraishi A."/>
            <person name="Nakayama K."/>
            <person name="Satake H."/>
        </authorList>
    </citation>
    <scope>NUCLEOTIDE SEQUENCE</scope>
</reference>
<proteinExistence type="predicted"/>
<organism evidence="1 2">
    <name type="scientific">Tanacetum coccineum</name>
    <dbReference type="NCBI Taxonomy" id="301880"/>
    <lineage>
        <taxon>Eukaryota</taxon>
        <taxon>Viridiplantae</taxon>
        <taxon>Streptophyta</taxon>
        <taxon>Embryophyta</taxon>
        <taxon>Tracheophyta</taxon>
        <taxon>Spermatophyta</taxon>
        <taxon>Magnoliopsida</taxon>
        <taxon>eudicotyledons</taxon>
        <taxon>Gunneridae</taxon>
        <taxon>Pentapetalae</taxon>
        <taxon>asterids</taxon>
        <taxon>campanulids</taxon>
        <taxon>Asterales</taxon>
        <taxon>Asteraceae</taxon>
        <taxon>Asteroideae</taxon>
        <taxon>Anthemideae</taxon>
        <taxon>Anthemidinae</taxon>
        <taxon>Tanacetum</taxon>
    </lineage>
</organism>
<name>A0ABQ5C8F7_9ASTR</name>
<evidence type="ECO:0000313" key="1">
    <source>
        <dbReference type="EMBL" id="GJT22792.1"/>
    </source>
</evidence>
<evidence type="ECO:0000313" key="2">
    <source>
        <dbReference type="Proteomes" id="UP001151760"/>
    </source>
</evidence>
<keyword evidence="2" id="KW-1185">Reference proteome</keyword>
<protein>
    <submittedName>
        <fullName evidence="1">Uncharacterized protein</fullName>
    </submittedName>
</protein>
<comment type="caution">
    <text evidence="1">The sequence shown here is derived from an EMBL/GenBank/DDBJ whole genome shotgun (WGS) entry which is preliminary data.</text>
</comment>
<accession>A0ABQ5C8F7</accession>
<gene>
    <name evidence="1" type="ORF">Tco_0892729</name>
</gene>
<dbReference type="Proteomes" id="UP001151760">
    <property type="component" value="Unassembled WGS sequence"/>
</dbReference>
<sequence>MRTPQFSKYKDIVVENSVKFVESNQCFDCKHGVPDLDKWTCGVINSNRNEIRSNIILCVSVRIGIVEDGLQHIRGCLTIWFDVFGMVRIRDNRNSQRGANYNRNGTFPIKTYSALSTKIHLTITALLTTYGSMCRGLAENFSRGLINNDWLSRSIKQRCYCLG</sequence>